<evidence type="ECO:0000259" key="2">
    <source>
        <dbReference type="Pfam" id="PF12804"/>
    </source>
</evidence>
<dbReference type="RefSeq" id="WP_197551307.1">
    <property type="nucleotide sequence ID" value="NZ_CP063213.1"/>
</dbReference>
<dbReference type="SUPFAM" id="SSF53448">
    <property type="entry name" value="Nucleotide-diphospho-sugar transferases"/>
    <property type="match status" value="1"/>
</dbReference>
<evidence type="ECO:0000256" key="1">
    <source>
        <dbReference type="ARBA" id="ARBA00022679"/>
    </source>
</evidence>
<evidence type="ECO:0000313" key="4">
    <source>
        <dbReference type="Proteomes" id="UP000595053"/>
    </source>
</evidence>
<dbReference type="Pfam" id="PF12804">
    <property type="entry name" value="NTP_transf_3"/>
    <property type="match status" value="1"/>
</dbReference>
<proteinExistence type="predicted"/>
<protein>
    <submittedName>
        <fullName evidence="3">NTP transferase domain-containing protein</fullName>
    </submittedName>
</protein>
<reference evidence="3 4" key="1">
    <citation type="submission" date="2020-10" db="EMBL/GenBank/DDBJ databases">
        <title>Trueperella pecoris sp. nov. isolated from bovine and porcine specimens.</title>
        <authorList>
            <person name="Schoenecker L."/>
            <person name="Schnydrig P."/>
            <person name="Brodard I."/>
            <person name="Thomann A."/>
            <person name="Hemphill A."/>
            <person name="Rodriguez-Campos S."/>
            <person name="Perreten V."/>
            <person name="Jores J."/>
            <person name="Kittl S."/>
        </authorList>
    </citation>
    <scope>NUCLEOTIDE SEQUENCE [LARGE SCALE GENOMIC DNA]</scope>
    <source>
        <strain evidence="3 4">15A0121</strain>
    </source>
</reference>
<organism evidence="3 4">
    <name type="scientific">Trueperella pecoris</name>
    <dbReference type="NCBI Taxonomy" id="2733571"/>
    <lineage>
        <taxon>Bacteria</taxon>
        <taxon>Bacillati</taxon>
        <taxon>Actinomycetota</taxon>
        <taxon>Actinomycetes</taxon>
        <taxon>Actinomycetales</taxon>
        <taxon>Actinomycetaceae</taxon>
        <taxon>Trueperella</taxon>
    </lineage>
</organism>
<dbReference type="Proteomes" id="UP000595053">
    <property type="component" value="Chromosome"/>
</dbReference>
<dbReference type="PANTHER" id="PTHR19136:SF81">
    <property type="entry name" value="MOLYBDENUM COFACTOR GUANYLYLTRANSFERASE"/>
    <property type="match status" value="1"/>
</dbReference>
<dbReference type="PANTHER" id="PTHR19136">
    <property type="entry name" value="MOLYBDENUM COFACTOR GUANYLYLTRANSFERASE"/>
    <property type="match status" value="1"/>
</dbReference>
<accession>A0A7M1QWF7</accession>
<dbReference type="EMBL" id="CP063213">
    <property type="protein sequence ID" value="QOR45844.1"/>
    <property type="molecule type" value="Genomic_DNA"/>
</dbReference>
<name>A0A7M1QWF7_9ACTO</name>
<keyword evidence="1 3" id="KW-0808">Transferase</keyword>
<gene>
    <name evidence="3" type="ORF">INS88_01015</name>
</gene>
<evidence type="ECO:0000313" key="3">
    <source>
        <dbReference type="EMBL" id="QOR45844.1"/>
    </source>
</evidence>
<dbReference type="InterPro" id="IPR025877">
    <property type="entry name" value="MobA-like_NTP_Trfase"/>
</dbReference>
<sequence length="199" mass="20548">MNLAAVIVQAGGTGARLGGASKPDYLVGGRRLLDVFFAELAAAGFAGVSIVVAPGEVAVPPGAIRTLEDPPHGGPLAGISAGLAQLEGLPDSALVGLGACDAPLSPRLFPALAARLDRNDDRDLPLSLIDGAIPAAAEGNHRYLHGVYRLGALRKLELVRHGAIRSVFSILKLSAVEDPHDWCFDVDTPEEAEALAARL</sequence>
<dbReference type="Gene3D" id="3.90.550.10">
    <property type="entry name" value="Spore Coat Polysaccharide Biosynthesis Protein SpsA, Chain A"/>
    <property type="match status" value="1"/>
</dbReference>
<dbReference type="AlphaFoldDB" id="A0A7M1QWF7"/>
<keyword evidence="4" id="KW-1185">Reference proteome</keyword>
<feature type="domain" description="MobA-like NTP transferase" evidence="2">
    <location>
        <begin position="6"/>
        <end position="144"/>
    </location>
</feature>
<dbReference type="GO" id="GO:0016779">
    <property type="term" value="F:nucleotidyltransferase activity"/>
    <property type="evidence" value="ECO:0007669"/>
    <property type="project" value="TreeGrafter"/>
</dbReference>
<dbReference type="InterPro" id="IPR029044">
    <property type="entry name" value="Nucleotide-diphossugar_trans"/>
</dbReference>